<evidence type="ECO:0000313" key="1">
    <source>
        <dbReference type="EMBL" id="GAI94143.1"/>
    </source>
</evidence>
<comment type="caution">
    <text evidence="1">The sequence shown here is derived from an EMBL/GenBank/DDBJ whole genome shotgun (WGS) entry which is preliminary data.</text>
</comment>
<reference evidence="1" key="1">
    <citation type="journal article" date="2014" name="Front. Microbiol.">
        <title>High frequency of phylogenetically diverse reductive dehalogenase-homologous genes in deep subseafloor sedimentary metagenomes.</title>
        <authorList>
            <person name="Kawai M."/>
            <person name="Futagami T."/>
            <person name="Toyoda A."/>
            <person name="Takaki Y."/>
            <person name="Nishi S."/>
            <person name="Hori S."/>
            <person name="Arai W."/>
            <person name="Tsubouchi T."/>
            <person name="Morono Y."/>
            <person name="Uchiyama I."/>
            <person name="Ito T."/>
            <person name="Fujiyama A."/>
            <person name="Inagaki F."/>
            <person name="Takami H."/>
        </authorList>
    </citation>
    <scope>NUCLEOTIDE SEQUENCE</scope>
    <source>
        <strain evidence="1">Expedition CK06-06</strain>
    </source>
</reference>
<protein>
    <submittedName>
        <fullName evidence="1">Uncharacterized protein</fullName>
    </submittedName>
</protein>
<name>X1SMH5_9ZZZZ</name>
<gene>
    <name evidence="1" type="ORF">S12H4_36805</name>
</gene>
<accession>X1SMH5</accession>
<organism evidence="1">
    <name type="scientific">marine sediment metagenome</name>
    <dbReference type="NCBI Taxonomy" id="412755"/>
    <lineage>
        <taxon>unclassified sequences</taxon>
        <taxon>metagenomes</taxon>
        <taxon>ecological metagenomes</taxon>
    </lineage>
</organism>
<sequence length="52" mass="6166">SRPSYFWLCAGLTLGLNTSGFLDKKKSLEKKNVEYNKKYRQKKREELKNAKK</sequence>
<feature type="non-terminal residue" evidence="1">
    <location>
        <position position="1"/>
    </location>
</feature>
<dbReference type="EMBL" id="BARW01021976">
    <property type="protein sequence ID" value="GAI94143.1"/>
    <property type="molecule type" value="Genomic_DNA"/>
</dbReference>
<proteinExistence type="predicted"/>
<dbReference type="AlphaFoldDB" id="X1SMH5"/>